<dbReference type="InterPro" id="IPR050706">
    <property type="entry name" value="Cyclic-di-GMP_PDE-like"/>
</dbReference>
<dbReference type="SUPFAM" id="SSF55073">
    <property type="entry name" value="Nucleotide cyclase"/>
    <property type="match status" value="1"/>
</dbReference>
<keyword evidence="1" id="KW-1133">Transmembrane helix</keyword>
<dbReference type="InterPro" id="IPR029787">
    <property type="entry name" value="Nucleotide_cyclase"/>
</dbReference>
<dbReference type="CDD" id="cd01948">
    <property type="entry name" value="EAL"/>
    <property type="match status" value="1"/>
</dbReference>
<feature type="domain" description="EAL" evidence="2">
    <location>
        <begin position="395"/>
        <end position="649"/>
    </location>
</feature>
<dbReference type="EMBL" id="QRZM01000002">
    <property type="protein sequence ID" value="RGV77482.1"/>
    <property type="molecule type" value="Genomic_DNA"/>
</dbReference>
<dbReference type="GO" id="GO:0071111">
    <property type="term" value="F:cyclic-guanylate-specific phosphodiesterase activity"/>
    <property type="evidence" value="ECO:0007669"/>
    <property type="project" value="InterPro"/>
</dbReference>
<evidence type="ECO:0000259" key="2">
    <source>
        <dbReference type="PROSITE" id="PS50883"/>
    </source>
</evidence>
<dbReference type="SMART" id="SM00052">
    <property type="entry name" value="EAL"/>
    <property type="match status" value="1"/>
</dbReference>
<feature type="transmembrane region" description="Helical" evidence="1">
    <location>
        <begin position="148"/>
        <end position="168"/>
    </location>
</feature>
<dbReference type="RefSeq" id="WP_080637098.1">
    <property type="nucleotide sequence ID" value="NZ_CAUFHZ010000161.1"/>
</dbReference>
<feature type="transmembrane region" description="Helical" evidence="1">
    <location>
        <begin position="50"/>
        <end position="71"/>
    </location>
</feature>
<protein>
    <submittedName>
        <fullName evidence="4">EAL domain-containing protein</fullName>
    </submittedName>
</protein>
<comment type="caution">
    <text evidence="4">The sequence shown here is derived from an EMBL/GenBank/DDBJ whole genome shotgun (WGS) entry which is preliminary data.</text>
</comment>
<feature type="transmembrane region" description="Helical" evidence="1">
    <location>
        <begin position="180"/>
        <end position="198"/>
    </location>
</feature>
<organism evidence="4 5">
    <name type="scientific">Enterocloster bolteae</name>
    <dbReference type="NCBI Taxonomy" id="208479"/>
    <lineage>
        <taxon>Bacteria</taxon>
        <taxon>Bacillati</taxon>
        <taxon>Bacillota</taxon>
        <taxon>Clostridia</taxon>
        <taxon>Lachnospirales</taxon>
        <taxon>Lachnospiraceae</taxon>
        <taxon>Enterocloster</taxon>
    </lineage>
</organism>
<feature type="transmembrane region" description="Helical" evidence="1">
    <location>
        <begin position="204"/>
        <end position="222"/>
    </location>
</feature>
<dbReference type="InterPro" id="IPR001633">
    <property type="entry name" value="EAL_dom"/>
</dbReference>
<keyword evidence="1" id="KW-0812">Transmembrane</keyword>
<dbReference type="NCBIfam" id="TIGR00254">
    <property type="entry name" value="GGDEF"/>
    <property type="match status" value="1"/>
</dbReference>
<dbReference type="InterPro" id="IPR035919">
    <property type="entry name" value="EAL_sf"/>
</dbReference>
<accession>A0A412ZBJ1</accession>
<keyword evidence="1" id="KW-0472">Membrane</keyword>
<dbReference type="Proteomes" id="UP000284543">
    <property type="component" value="Unassembled WGS sequence"/>
</dbReference>
<dbReference type="Gene3D" id="3.30.70.270">
    <property type="match status" value="1"/>
</dbReference>
<reference evidence="4 5" key="1">
    <citation type="submission" date="2018-08" db="EMBL/GenBank/DDBJ databases">
        <title>A genome reference for cultivated species of the human gut microbiota.</title>
        <authorList>
            <person name="Zou Y."/>
            <person name="Xue W."/>
            <person name="Luo G."/>
        </authorList>
    </citation>
    <scope>NUCLEOTIDE SEQUENCE [LARGE SCALE GENOMIC DNA]</scope>
    <source>
        <strain evidence="4 5">AF14-18</strain>
    </source>
</reference>
<feature type="transmembrane region" description="Helical" evidence="1">
    <location>
        <begin position="12"/>
        <end position="30"/>
    </location>
</feature>
<dbReference type="Pfam" id="PF00563">
    <property type="entry name" value="EAL"/>
    <property type="match status" value="1"/>
</dbReference>
<dbReference type="PANTHER" id="PTHR33121">
    <property type="entry name" value="CYCLIC DI-GMP PHOSPHODIESTERASE PDEF"/>
    <property type="match status" value="1"/>
</dbReference>
<gene>
    <name evidence="4" type="ORF">DWW02_07380</name>
</gene>
<dbReference type="InterPro" id="IPR000160">
    <property type="entry name" value="GGDEF_dom"/>
</dbReference>
<evidence type="ECO:0000256" key="1">
    <source>
        <dbReference type="SAM" id="Phobius"/>
    </source>
</evidence>
<dbReference type="SMART" id="SM00267">
    <property type="entry name" value="GGDEF"/>
    <property type="match status" value="1"/>
</dbReference>
<feature type="transmembrane region" description="Helical" evidence="1">
    <location>
        <begin position="77"/>
        <end position="97"/>
    </location>
</feature>
<evidence type="ECO:0000259" key="3">
    <source>
        <dbReference type="PROSITE" id="PS50887"/>
    </source>
</evidence>
<name>A0A412ZBJ1_9FIRM</name>
<feature type="domain" description="GGDEF" evidence="3">
    <location>
        <begin position="255"/>
        <end position="386"/>
    </location>
</feature>
<dbReference type="InterPro" id="IPR043128">
    <property type="entry name" value="Rev_trsase/Diguanyl_cyclase"/>
</dbReference>
<dbReference type="Gene3D" id="3.20.20.450">
    <property type="entry name" value="EAL domain"/>
    <property type="match status" value="1"/>
</dbReference>
<sequence>MGNGRYIRVRWNIAPETISLVILGIIWVYARKGSHLPSLKNRIFQECLTVTFAAMLSNILSTFMLCGYIPVPVWVTWAITTIYFILTPLMGLVYYLYAVSVLYEERPQLYRMILLGGIPGAVYTLLVLSNFFTKCLFDITANQGYEQGSLIFITYLIFYGYCAGCIVIAVRNRRYIDRHIYHILATFPVLAVIVIFFQQMYPNIILSGTAATCALLIIYLHLQNRQISLDYLTNVPNRQELLNMLDLLLRRYPDKDFTLLVVSIRDFRQINNVCGQHGGDAFLKQVCAFLCSAGPKENVYRYSGDEFALLFINDRGERVRQCVLDIEARMKQPWQNQDYQFKLPVVMGVIRRSEYVKTLEEAVSYIEYAVSQAKTGRYGQICYCDQEMLEKLERRKKIIRILKEQLANHSVEMYYQPIYSVRTRQFLYAESLMRMNHTSIGPVYPNEFIPIAEETGLIIELTYVILDEVCKYINRLIEKGLPMEAIHVNFSAIQFSQPDLSRKVLEIIQRNGTPMSAVKIEFTESTLAENPQVVTDFALEMRKHGIEMGLDDFGTGYSNIATVIRIPFGTIKLDKSLVWASIDNPTSALTIRHLVHAFRDLGMTVIAEGVETESQRQLVEDIGVEQIQGYYYSKPLSMEEMEEFLKINRDGSAGGGE</sequence>
<dbReference type="SUPFAM" id="SSF141868">
    <property type="entry name" value="EAL domain-like"/>
    <property type="match status" value="1"/>
</dbReference>
<dbReference type="AlphaFoldDB" id="A0A412ZBJ1"/>
<evidence type="ECO:0000313" key="4">
    <source>
        <dbReference type="EMBL" id="RGV77482.1"/>
    </source>
</evidence>
<dbReference type="PROSITE" id="PS50887">
    <property type="entry name" value="GGDEF"/>
    <property type="match status" value="1"/>
</dbReference>
<feature type="transmembrane region" description="Helical" evidence="1">
    <location>
        <begin position="109"/>
        <end position="128"/>
    </location>
</feature>
<dbReference type="PROSITE" id="PS50883">
    <property type="entry name" value="EAL"/>
    <property type="match status" value="1"/>
</dbReference>
<dbReference type="Pfam" id="PF00990">
    <property type="entry name" value="GGDEF"/>
    <property type="match status" value="1"/>
</dbReference>
<dbReference type="PANTHER" id="PTHR33121:SF79">
    <property type="entry name" value="CYCLIC DI-GMP PHOSPHODIESTERASE PDED-RELATED"/>
    <property type="match status" value="1"/>
</dbReference>
<evidence type="ECO:0000313" key="5">
    <source>
        <dbReference type="Proteomes" id="UP000284543"/>
    </source>
</evidence>
<proteinExistence type="predicted"/>